<evidence type="ECO:0000313" key="6">
    <source>
        <dbReference type="EMBL" id="ABF77719.1"/>
    </source>
</evidence>
<dbReference type="GO" id="GO:0046872">
    <property type="term" value="F:metal ion binding"/>
    <property type="evidence" value="ECO:0007669"/>
    <property type="project" value="UniProtKB-KW"/>
</dbReference>
<name>A0A0H2XU27_BURO1</name>
<proteinExistence type="predicted"/>
<dbReference type="SMART" id="SM00849">
    <property type="entry name" value="Lactamase_B"/>
    <property type="match status" value="1"/>
</dbReference>
<dbReference type="CDD" id="cd07737">
    <property type="entry name" value="YcbL-like_MBL-fold"/>
    <property type="match status" value="1"/>
</dbReference>
<feature type="domain" description="Metallo-beta-lactamase" evidence="5">
    <location>
        <begin position="35"/>
        <end position="215"/>
    </location>
</feature>
<keyword evidence="3" id="KW-0378">Hydrolase</keyword>
<dbReference type="Pfam" id="PF00753">
    <property type="entry name" value="Lactamase_B"/>
    <property type="match status" value="1"/>
</dbReference>
<gene>
    <name evidence="6" type="ordered locus">Bcen_2821</name>
</gene>
<organism evidence="6">
    <name type="scientific">Burkholderia orbicola (strain AU 1054)</name>
    <dbReference type="NCBI Taxonomy" id="331271"/>
    <lineage>
        <taxon>Bacteria</taxon>
        <taxon>Pseudomonadati</taxon>
        <taxon>Pseudomonadota</taxon>
        <taxon>Betaproteobacteria</taxon>
        <taxon>Burkholderiales</taxon>
        <taxon>Burkholderiaceae</taxon>
        <taxon>Burkholderia</taxon>
        <taxon>Burkholderia cepacia complex</taxon>
        <taxon>Burkholderia orbicola</taxon>
    </lineage>
</organism>
<dbReference type="EMBL" id="CP000378">
    <property type="protein sequence ID" value="ABF77719.1"/>
    <property type="molecule type" value="Genomic_DNA"/>
</dbReference>
<comment type="cofactor">
    <cofactor evidence="1">
        <name>Zn(2+)</name>
        <dbReference type="ChEBI" id="CHEBI:29105"/>
    </cofactor>
</comment>
<keyword evidence="2" id="KW-0479">Metal-binding</keyword>
<dbReference type="PANTHER" id="PTHR46233">
    <property type="entry name" value="HYDROXYACYLGLUTATHIONE HYDROLASE GLOC"/>
    <property type="match status" value="1"/>
</dbReference>
<evidence type="ECO:0000256" key="4">
    <source>
        <dbReference type="ARBA" id="ARBA00022833"/>
    </source>
</evidence>
<dbReference type="InterPro" id="IPR001279">
    <property type="entry name" value="Metallo-B-lactamas"/>
</dbReference>
<sequence length="237" mass="26190">MHRTPGSPYARPVQSLLLAAGAPMKVTLIPVTPFQQNCSLLVCEKTGRAAVVDPGGDLDRIEQEVARQNVQVEKVLLTHGHIDHCAGAKTLATRYGVPIEGPQEEERFWIEKLPMQSERFGFPAADVFEPDQWLNDGDTVRFGDETLEVYHCPGHTPGHVVFFSRAHRVAIVGDVLFAGSIGRTDFPRGNHEDLVRSIKEKLWPLGDDVTFVPGHGPVSTFGDERRTNPFVSDKVFG</sequence>
<keyword evidence="4" id="KW-0862">Zinc</keyword>
<dbReference type="SUPFAM" id="SSF56281">
    <property type="entry name" value="Metallo-hydrolase/oxidoreductase"/>
    <property type="match status" value="1"/>
</dbReference>
<reference evidence="6" key="1">
    <citation type="submission" date="2006-05" db="EMBL/GenBank/DDBJ databases">
        <title>Complete sequence of chromosome 1 of Burkholderia cenocepacia AU 1054.</title>
        <authorList>
            <consortium name="US DOE Joint Genome Institute"/>
            <person name="Copeland A."/>
            <person name="Lucas S."/>
            <person name="Lapidus A."/>
            <person name="Barry K."/>
            <person name="Detter J.C."/>
            <person name="Glavina del Rio T."/>
            <person name="Hammon N."/>
            <person name="Israni S."/>
            <person name="Dalin E."/>
            <person name="Tice H."/>
            <person name="Pitluck S."/>
            <person name="Chain P."/>
            <person name="Malfatti S."/>
            <person name="Shin M."/>
            <person name="Vergez L."/>
            <person name="Schmutz J."/>
            <person name="Larimer F."/>
            <person name="Land M."/>
            <person name="Hauser L."/>
            <person name="Kyrpides N."/>
            <person name="Lykidis A."/>
            <person name="LiPuma J.J."/>
            <person name="Konstantinidis K."/>
            <person name="Tiedje J.M."/>
            <person name="Richardson P."/>
        </authorList>
    </citation>
    <scope>NUCLEOTIDE SEQUENCE [LARGE SCALE GENOMIC DNA]</scope>
    <source>
        <strain evidence="6">AU 1054</strain>
    </source>
</reference>
<evidence type="ECO:0000256" key="2">
    <source>
        <dbReference type="ARBA" id="ARBA00022723"/>
    </source>
</evidence>
<dbReference type="Gene3D" id="3.60.15.10">
    <property type="entry name" value="Ribonuclease Z/Hydroxyacylglutathione hydrolase-like"/>
    <property type="match status" value="1"/>
</dbReference>
<dbReference type="InterPro" id="IPR051453">
    <property type="entry name" value="MBL_Glyoxalase_II"/>
</dbReference>
<protein>
    <submittedName>
        <fullName evidence="6">Beta-lactamase-like protein</fullName>
    </submittedName>
</protein>
<dbReference type="AlphaFoldDB" id="A0A0H2XU27"/>
<evidence type="ECO:0000256" key="1">
    <source>
        <dbReference type="ARBA" id="ARBA00001947"/>
    </source>
</evidence>
<dbReference type="PANTHER" id="PTHR46233:SF3">
    <property type="entry name" value="HYDROXYACYLGLUTATHIONE HYDROLASE GLOC"/>
    <property type="match status" value="1"/>
</dbReference>
<dbReference type="HOGENOM" id="CLU_030571_5_0_4"/>
<dbReference type="GO" id="GO:0016787">
    <property type="term" value="F:hydrolase activity"/>
    <property type="evidence" value="ECO:0007669"/>
    <property type="project" value="UniProtKB-KW"/>
</dbReference>
<accession>A0A0H2XU27</accession>
<dbReference type="InterPro" id="IPR036866">
    <property type="entry name" value="RibonucZ/Hydroxyglut_hydro"/>
</dbReference>
<evidence type="ECO:0000256" key="3">
    <source>
        <dbReference type="ARBA" id="ARBA00022801"/>
    </source>
</evidence>
<evidence type="ECO:0000259" key="5">
    <source>
        <dbReference type="SMART" id="SM00849"/>
    </source>
</evidence>